<feature type="transmembrane region" description="Helical" evidence="1">
    <location>
        <begin position="16"/>
        <end position="40"/>
    </location>
</feature>
<proteinExistence type="predicted"/>
<keyword evidence="1" id="KW-0472">Membrane</keyword>
<gene>
    <name evidence="2" type="ORF">NDI76_22130</name>
</gene>
<feature type="transmembrane region" description="Helical" evidence="1">
    <location>
        <begin position="136"/>
        <end position="158"/>
    </location>
</feature>
<keyword evidence="1" id="KW-0812">Transmembrane</keyword>
<dbReference type="EMBL" id="JAMQOP010000007">
    <property type="protein sequence ID" value="MDS0301431.1"/>
    <property type="molecule type" value="Genomic_DNA"/>
</dbReference>
<feature type="transmembrane region" description="Helical" evidence="1">
    <location>
        <begin position="239"/>
        <end position="260"/>
    </location>
</feature>
<accession>A0ABU2GLX2</accession>
<protein>
    <submittedName>
        <fullName evidence="2">ABC transporter permease</fullName>
    </submittedName>
</protein>
<keyword evidence="1" id="KW-1133">Transmembrane helix</keyword>
<feature type="transmembrane region" description="Helical" evidence="1">
    <location>
        <begin position="46"/>
        <end position="67"/>
    </location>
</feature>
<organism evidence="2 3">
    <name type="scientific">Halogeometricum salsisoli</name>
    <dbReference type="NCBI Taxonomy" id="2950536"/>
    <lineage>
        <taxon>Archaea</taxon>
        <taxon>Methanobacteriati</taxon>
        <taxon>Methanobacteriota</taxon>
        <taxon>Stenosarchaea group</taxon>
        <taxon>Halobacteria</taxon>
        <taxon>Halobacteriales</taxon>
        <taxon>Haloferacaceae</taxon>
        <taxon>Halogeometricum</taxon>
    </lineage>
</organism>
<name>A0ABU2GLX2_9EURY</name>
<feature type="transmembrane region" description="Helical" evidence="1">
    <location>
        <begin position="88"/>
        <end position="116"/>
    </location>
</feature>
<sequence length="262" mass="27633">MVFGRELVTVWRTKTYLLLSVGFFLLVVAVALTSGVSGYVPLVLSLLTPVELLVPLFAGAFGYPAIVGERERDELDIHQTYPVTRGEYVLGVYLARLLALLASIVLPLVVLVFAVPLFGRAATFLPQSTGLDSPVLYLRFVVLTAVLGAVTLAVFHLVSAVARDARRGIVATLVAFLIVVFGFDIAAVVGLGVGGGEASAALALLSPNGAYRNLVLSLTVAPVTASASVSLVETFMSTFVLLAWTLLSLTATAFFVWSSVDG</sequence>
<feature type="transmembrane region" description="Helical" evidence="1">
    <location>
        <begin position="170"/>
        <end position="194"/>
    </location>
</feature>
<reference evidence="2 3" key="1">
    <citation type="submission" date="2022-06" db="EMBL/GenBank/DDBJ databases">
        <title>Halogeometricum sp. a new haloarchaeum isolate from saline soil.</title>
        <authorList>
            <person name="Strakova D."/>
            <person name="Galisteo C."/>
            <person name="Sanchez-Porro C."/>
            <person name="Ventosa A."/>
        </authorList>
    </citation>
    <scope>NUCLEOTIDE SEQUENCE [LARGE SCALE GENOMIC DNA]</scope>
    <source>
        <strain evidence="2 3">S1BR25-6</strain>
    </source>
</reference>
<evidence type="ECO:0000256" key="1">
    <source>
        <dbReference type="SAM" id="Phobius"/>
    </source>
</evidence>
<dbReference type="Proteomes" id="UP001257060">
    <property type="component" value="Unassembled WGS sequence"/>
</dbReference>
<dbReference type="Pfam" id="PF12679">
    <property type="entry name" value="ABC2_membrane_2"/>
    <property type="match status" value="1"/>
</dbReference>
<dbReference type="RefSeq" id="WP_310926338.1">
    <property type="nucleotide sequence ID" value="NZ_JAMQOP010000007.1"/>
</dbReference>
<keyword evidence="3" id="KW-1185">Reference proteome</keyword>
<evidence type="ECO:0000313" key="3">
    <source>
        <dbReference type="Proteomes" id="UP001257060"/>
    </source>
</evidence>
<feature type="transmembrane region" description="Helical" evidence="1">
    <location>
        <begin position="214"/>
        <end position="232"/>
    </location>
</feature>
<evidence type="ECO:0000313" key="2">
    <source>
        <dbReference type="EMBL" id="MDS0301431.1"/>
    </source>
</evidence>
<comment type="caution">
    <text evidence="2">The sequence shown here is derived from an EMBL/GenBank/DDBJ whole genome shotgun (WGS) entry which is preliminary data.</text>
</comment>